<keyword evidence="3" id="KW-1185">Reference proteome</keyword>
<evidence type="ECO:0000313" key="2">
    <source>
        <dbReference type="EMBL" id="KAG1758976.1"/>
    </source>
</evidence>
<proteinExistence type="predicted"/>
<feature type="region of interest" description="Disordered" evidence="1">
    <location>
        <begin position="195"/>
        <end position="226"/>
    </location>
</feature>
<accession>A0A9P7CV28</accession>
<dbReference type="Proteomes" id="UP000714275">
    <property type="component" value="Unassembled WGS sequence"/>
</dbReference>
<name>A0A9P7CV28_9AGAM</name>
<evidence type="ECO:0000313" key="3">
    <source>
        <dbReference type="Proteomes" id="UP000714275"/>
    </source>
</evidence>
<reference evidence="2" key="1">
    <citation type="journal article" date="2020" name="New Phytol.">
        <title>Comparative genomics reveals dynamic genome evolution in host specialist ectomycorrhizal fungi.</title>
        <authorList>
            <person name="Lofgren L.A."/>
            <person name="Nguyen N.H."/>
            <person name="Vilgalys R."/>
            <person name="Ruytinx J."/>
            <person name="Liao H.L."/>
            <person name="Branco S."/>
            <person name="Kuo A."/>
            <person name="LaButti K."/>
            <person name="Lipzen A."/>
            <person name="Andreopoulos W."/>
            <person name="Pangilinan J."/>
            <person name="Riley R."/>
            <person name="Hundley H."/>
            <person name="Na H."/>
            <person name="Barry K."/>
            <person name="Grigoriev I.V."/>
            <person name="Stajich J.E."/>
            <person name="Kennedy P.G."/>
        </authorList>
    </citation>
    <scope>NUCLEOTIDE SEQUENCE</scope>
    <source>
        <strain evidence="2">DOB743</strain>
    </source>
</reference>
<organism evidence="2 3">
    <name type="scientific">Suillus placidus</name>
    <dbReference type="NCBI Taxonomy" id="48579"/>
    <lineage>
        <taxon>Eukaryota</taxon>
        <taxon>Fungi</taxon>
        <taxon>Dikarya</taxon>
        <taxon>Basidiomycota</taxon>
        <taxon>Agaricomycotina</taxon>
        <taxon>Agaricomycetes</taxon>
        <taxon>Agaricomycetidae</taxon>
        <taxon>Boletales</taxon>
        <taxon>Suillineae</taxon>
        <taxon>Suillaceae</taxon>
        <taxon>Suillus</taxon>
    </lineage>
</organism>
<dbReference type="AlphaFoldDB" id="A0A9P7CV28"/>
<gene>
    <name evidence="2" type="ORF">EV702DRAFT_1208311</name>
</gene>
<dbReference type="OrthoDB" id="2661877at2759"/>
<dbReference type="EMBL" id="JABBWD010000655">
    <property type="protein sequence ID" value="KAG1758976.1"/>
    <property type="molecule type" value="Genomic_DNA"/>
</dbReference>
<evidence type="ECO:0000256" key="1">
    <source>
        <dbReference type="SAM" id="MobiDB-lite"/>
    </source>
</evidence>
<sequence length="226" mass="24795">MLLVSKCEAIRGKDNRKIIQFLHNAGSSSADLLHFVVHTEPLLPEAAQTKHEVIPKFSLEDFENTDLTFSGDILKQRFAMKKGIGEQSKTLGTQGVHDLKLKDMPDPHGHFQTIMDLFHLENVPVVILNVQDADGALIHPAEYSKIFTTALPVVAEVVMRLWTFAPNGKHETGSRIYQTTLKSLKLLPSNKVVTPELSPALGENPNVKGKQKADSATGSAGPSKKN</sequence>
<protein>
    <submittedName>
        <fullName evidence="2">Uncharacterized protein</fullName>
    </submittedName>
</protein>
<comment type="caution">
    <text evidence="2">The sequence shown here is derived from an EMBL/GenBank/DDBJ whole genome shotgun (WGS) entry which is preliminary data.</text>
</comment>